<reference evidence="2" key="1">
    <citation type="submission" date="2016-11" db="EMBL/GenBank/DDBJ databases">
        <authorList>
            <person name="Varghese N."/>
            <person name="Submissions S."/>
        </authorList>
    </citation>
    <scope>NUCLEOTIDE SEQUENCE [LARGE SCALE GENOMIC DNA]</scope>
    <source>
        <strain evidence="2">DSM 10349</strain>
    </source>
</reference>
<dbReference type="EMBL" id="FRAR01000043">
    <property type="protein sequence ID" value="SHL03026.1"/>
    <property type="molecule type" value="Genomic_DNA"/>
</dbReference>
<proteinExistence type="predicted"/>
<keyword evidence="2" id="KW-1185">Reference proteome</keyword>
<gene>
    <name evidence="1" type="ORF">SAMN02745123_03963</name>
</gene>
<name>A0A1M6XAP9_9FIRM</name>
<evidence type="ECO:0000313" key="2">
    <source>
        <dbReference type="Proteomes" id="UP000183997"/>
    </source>
</evidence>
<dbReference type="RefSeq" id="WP_072917767.1">
    <property type="nucleotide sequence ID" value="NZ_FRAR01000043.1"/>
</dbReference>
<dbReference type="AlphaFoldDB" id="A0A1M6XAP9"/>
<accession>A0A1M6XAP9</accession>
<organism evidence="1 2">
    <name type="scientific">Desulforamulus aeronauticus DSM 10349</name>
    <dbReference type="NCBI Taxonomy" id="1121421"/>
    <lineage>
        <taxon>Bacteria</taxon>
        <taxon>Bacillati</taxon>
        <taxon>Bacillota</taxon>
        <taxon>Clostridia</taxon>
        <taxon>Eubacteriales</taxon>
        <taxon>Peptococcaceae</taxon>
        <taxon>Desulforamulus</taxon>
    </lineage>
</organism>
<evidence type="ECO:0000313" key="1">
    <source>
        <dbReference type="EMBL" id="SHL03026.1"/>
    </source>
</evidence>
<protein>
    <submittedName>
        <fullName evidence="1">Uncharacterized protein</fullName>
    </submittedName>
</protein>
<dbReference type="OrthoDB" id="1808685at2"/>
<sequence length="109" mass="12811">MKISGTSKPTFYKFREDFLLLAKEILQCEVTSEQLWHELADSETRERLIKDFIRRMEERYHFEIVLKQPLAHKEGSVEGVVGELYHVFSTMFLVGVINAKVRSGEKYVE</sequence>
<dbReference type="Proteomes" id="UP000183997">
    <property type="component" value="Unassembled WGS sequence"/>
</dbReference>